<evidence type="ECO:0000313" key="12">
    <source>
        <dbReference type="Proteomes" id="UP000178724"/>
    </source>
</evidence>
<dbReference type="AlphaFoldDB" id="A0A1F4Q266"/>
<dbReference type="GO" id="GO:0098797">
    <property type="term" value="C:plasma membrane protein complex"/>
    <property type="evidence" value="ECO:0007669"/>
    <property type="project" value="TreeGrafter"/>
</dbReference>
<dbReference type="InterPro" id="IPR006260">
    <property type="entry name" value="TonB/TolA_C"/>
</dbReference>
<proteinExistence type="inferred from homology"/>
<accession>A0A1F4Q266</accession>
<comment type="similarity">
    <text evidence="2">Belongs to the TonB family.</text>
</comment>
<dbReference type="Proteomes" id="UP000178724">
    <property type="component" value="Unassembled WGS sequence"/>
</dbReference>
<evidence type="ECO:0000256" key="7">
    <source>
        <dbReference type="ARBA" id="ARBA00022927"/>
    </source>
</evidence>
<comment type="caution">
    <text evidence="11">The sequence shown here is derived from an EMBL/GenBank/DDBJ whole genome shotgun (WGS) entry which is preliminary data.</text>
</comment>
<evidence type="ECO:0000259" key="10">
    <source>
        <dbReference type="PROSITE" id="PS52015"/>
    </source>
</evidence>
<dbReference type="GO" id="GO:0031992">
    <property type="term" value="F:energy transducer activity"/>
    <property type="evidence" value="ECO:0007669"/>
    <property type="project" value="TreeGrafter"/>
</dbReference>
<keyword evidence="8" id="KW-1133">Transmembrane helix</keyword>
<evidence type="ECO:0000256" key="8">
    <source>
        <dbReference type="ARBA" id="ARBA00022989"/>
    </source>
</evidence>
<evidence type="ECO:0000256" key="6">
    <source>
        <dbReference type="ARBA" id="ARBA00022692"/>
    </source>
</evidence>
<dbReference type="EMBL" id="METM01000016">
    <property type="protein sequence ID" value="OGB90021.1"/>
    <property type="molecule type" value="Genomic_DNA"/>
</dbReference>
<gene>
    <name evidence="11" type="ORF">A2625_01630</name>
</gene>
<dbReference type="GO" id="GO:0015031">
    <property type="term" value="P:protein transport"/>
    <property type="evidence" value="ECO:0007669"/>
    <property type="project" value="UniProtKB-KW"/>
</dbReference>
<evidence type="ECO:0000256" key="1">
    <source>
        <dbReference type="ARBA" id="ARBA00004383"/>
    </source>
</evidence>
<evidence type="ECO:0000256" key="2">
    <source>
        <dbReference type="ARBA" id="ARBA00006555"/>
    </source>
</evidence>
<dbReference type="SUPFAM" id="SSF74653">
    <property type="entry name" value="TolA/TonB C-terminal domain"/>
    <property type="match status" value="1"/>
</dbReference>
<comment type="subcellular location">
    <subcellularLocation>
        <location evidence="1">Cell inner membrane</location>
        <topology evidence="1">Single-pass membrane protein</topology>
        <orientation evidence="1">Periplasmic side</orientation>
    </subcellularLocation>
</comment>
<keyword evidence="5" id="KW-0997">Cell inner membrane</keyword>
<dbReference type="PANTHER" id="PTHR33446">
    <property type="entry name" value="PROTEIN TONB-RELATED"/>
    <property type="match status" value="1"/>
</dbReference>
<keyword evidence="6" id="KW-0812">Transmembrane</keyword>
<dbReference type="PANTHER" id="PTHR33446:SF2">
    <property type="entry name" value="PROTEIN TONB"/>
    <property type="match status" value="1"/>
</dbReference>
<keyword evidence="3" id="KW-0813">Transport</keyword>
<dbReference type="InterPro" id="IPR051045">
    <property type="entry name" value="TonB-dependent_transducer"/>
</dbReference>
<protein>
    <recommendedName>
        <fullName evidence="10">TonB C-terminal domain-containing protein</fullName>
    </recommendedName>
</protein>
<dbReference type="Gene3D" id="3.30.1150.10">
    <property type="match status" value="1"/>
</dbReference>
<keyword evidence="4" id="KW-1003">Cell membrane</keyword>
<feature type="domain" description="TonB C-terminal" evidence="10">
    <location>
        <begin position="86"/>
        <end position="176"/>
    </location>
</feature>
<dbReference type="InterPro" id="IPR037682">
    <property type="entry name" value="TonB_C"/>
</dbReference>
<keyword evidence="7" id="KW-0653">Protein transport</keyword>
<organism evidence="11 12">
    <name type="scientific">candidate division WOR-1 bacterium RIFCSPHIGHO2_01_FULL_53_15</name>
    <dbReference type="NCBI Taxonomy" id="1802564"/>
    <lineage>
        <taxon>Bacteria</taxon>
        <taxon>Bacillati</taxon>
        <taxon>Saganbacteria</taxon>
    </lineage>
</organism>
<evidence type="ECO:0000256" key="5">
    <source>
        <dbReference type="ARBA" id="ARBA00022519"/>
    </source>
</evidence>
<reference evidence="11 12" key="1">
    <citation type="journal article" date="2016" name="Nat. Commun.">
        <title>Thousands of microbial genomes shed light on interconnected biogeochemical processes in an aquifer system.</title>
        <authorList>
            <person name="Anantharaman K."/>
            <person name="Brown C.T."/>
            <person name="Hug L.A."/>
            <person name="Sharon I."/>
            <person name="Castelle C.J."/>
            <person name="Probst A.J."/>
            <person name="Thomas B.C."/>
            <person name="Singh A."/>
            <person name="Wilkins M.J."/>
            <person name="Karaoz U."/>
            <person name="Brodie E.L."/>
            <person name="Williams K.H."/>
            <person name="Hubbard S.S."/>
            <person name="Banfield J.F."/>
        </authorList>
    </citation>
    <scope>NUCLEOTIDE SEQUENCE [LARGE SCALE GENOMIC DNA]</scope>
</reference>
<sequence>MSMFKAKEASLRNIVPLLVVSLAVSAVFYLSRPQTRTSSIPIFMGEEVTVKKAVEGIRGVEMATEGVKAAPVVKAAPAPAPQAAPLPIVPPSVTVRVLPAYPASSLANGTEGVVLLSAYVGLTGQPEKIETKTSSGISELDEAAMKAVSQWQFSPASQGGAALASWFEVPVRFVIK</sequence>
<evidence type="ECO:0000256" key="9">
    <source>
        <dbReference type="ARBA" id="ARBA00023136"/>
    </source>
</evidence>
<name>A0A1F4Q266_UNCSA</name>
<dbReference type="Pfam" id="PF03544">
    <property type="entry name" value="TonB_C"/>
    <property type="match status" value="1"/>
</dbReference>
<evidence type="ECO:0000256" key="4">
    <source>
        <dbReference type="ARBA" id="ARBA00022475"/>
    </source>
</evidence>
<dbReference type="NCBIfam" id="TIGR01352">
    <property type="entry name" value="tonB_Cterm"/>
    <property type="match status" value="1"/>
</dbReference>
<dbReference type="PROSITE" id="PS52015">
    <property type="entry name" value="TONB_CTD"/>
    <property type="match status" value="1"/>
</dbReference>
<dbReference type="GO" id="GO:0055085">
    <property type="term" value="P:transmembrane transport"/>
    <property type="evidence" value="ECO:0007669"/>
    <property type="project" value="InterPro"/>
</dbReference>
<evidence type="ECO:0000313" key="11">
    <source>
        <dbReference type="EMBL" id="OGB90021.1"/>
    </source>
</evidence>
<evidence type="ECO:0000256" key="3">
    <source>
        <dbReference type="ARBA" id="ARBA00022448"/>
    </source>
</evidence>
<keyword evidence="9" id="KW-0472">Membrane</keyword>